<dbReference type="InterPro" id="IPR045404">
    <property type="entry name" value="Gp13-like"/>
</dbReference>
<sequence length="316" mass="34301">MAFDLQVFNKQTHLALTETVDQDIEKFNQASGGVITLQNAPTQGDFDIRASFKAIQGLVRRRNAYGSGTVQAKRLEQLLNVAVKVAAGTHPIEYEPQQYRWVLQNPELAAVEIGQQLAKARLADMLNTAILGAVAAIGGQTTAVLDDKKNAPNFRTLNKAAALFGDRSSALKAWIVHSTTLHTLYDNALTNAERLFTYDNVSVMRDPFGRLFVVTDSPALVDSTGAAYNTLGLQENAVMVSGNNDFNSEMQPKLGGENIAAVYQAEWTYNLGILGYEWDMTAGGKSPDDTKLGASANWRKTATSLKDTAGVLVKTK</sequence>
<evidence type="ECO:0000313" key="4">
    <source>
        <dbReference type="Proteomes" id="UP000323974"/>
    </source>
</evidence>
<reference evidence="1 4" key="2">
    <citation type="submission" date="2019-04" db="EMBL/GenBank/DDBJ databases">
        <title>Complete Genome and Methylome Analysis of Haemophilus haemolyticus NEB129.</title>
        <authorList>
            <person name="Fomenkov A."/>
            <person name="Roberts R.J."/>
            <person name="Anton B.P."/>
            <person name="Vincze T."/>
        </authorList>
    </citation>
    <scope>NUCLEOTIDE SEQUENCE [LARGE SCALE GENOMIC DNA]</scope>
    <source>
        <strain evidence="1 4">NEB129</strain>
    </source>
</reference>
<evidence type="ECO:0008006" key="5">
    <source>
        <dbReference type="Google" id="ProtNLM"/>
    </source>
</evidence>
<evidence type="ECO:0000313" key="3">
    <source>
        <dbReference type="Proteomes" id="UP000253999"/>
    </source>
</evidence>
<proteinExistence type="predicted"/>
<reference evidence="2 3" key="1">
    <citation type="submission" date="2018-05" db="EMBL/GenBank/DDBJ databases">
        <title>Draft Genome Sequences for a Diverse set of 7 Haemophilus Species.</title>
        <authorList>
            <person name="Nichols M."/>
            <person name="Topaz N."/>
            <person name="Wang X."/>
            <person name="Wang X."/>
            <person name="Boxrud D."/>
        </authorList>
    </citation>
    <scope>NUCLEOTIDE SEQUENCE [LARGE SCALE GENOMIC DNA]</scope>
    <source>
        <strain evidence="2 3">C2010039593</strain>
    </source>
</reference>
<gene>
    <name evidence="2" type="ORF">DPV98_10525</name>
    <name evidence="1" type="ORF">E5Q53_10020</name>
</gene>
<name>A0A369Z480_HAEPH</name>
<dbReference type="Pfam" id="PF20036">
    <property type="entry name" value="Gp13-like"/>
    <property type="match status" value="1"/>
</dbReference>
<dbReference type="AlphaFoldDB" id="A0A369Z480"/>
<organism evidence="2 3">
    <name type="scientific">Haemophilus parahaemolyticus</name>
    <dbReference type="NCBI Taxonomy" id="735"/>
    <lineage>
        <taxon>Bacteria</taxon>
        <taxon>Pseudomonadati</taxon>
        <taxon>Pseudomonadota</taxon>
        <taxon>Gammaproteobacteria</taxon>
        <taxon>Pasteurellales</taxon>
        <taxon>Pasteurellaceae</taxon>
        <taxon>Haemophilus</taxon>
    </lineage>
</organism>
<dbReference type="EMBL" id="QEQD01000015">
    <property type="protein sequence ID" value="RDE99753.1"/>
    <property type="molecule type" value="Genomic_DNA"/>
</dbReference>
<dbReference type="Proteomes" id="UP000253999">
    <property type="component" value="Unassembled WGS sequence"/>
</dbReference>
<dbReference type="STRING" id="735.B0185_01730"/>
<accession>A0A369Z480</accession>
<dbReference type="Proteomes" id="UP000323974">
    <property type="component" value="Chromosome"/>
</dbReference>
<protein>
    <recommendedName>
        <fullName evidence="5">Major capsid protein</fullName>
    </recommendedName>
</protein>
<evidence type="ECO:0000313" key="2">
    <source>
        <dbReference type="EMBL" id="RDE99753.1"/>
    </source>
</evidence>
<dbReference type="KEGG" id="hpaa:E5Q53_10020"/>
<dbReference type="RefSeq" id="WP_005705714.1">
    <property type="nucleotide sequence ID" value="NZ_CAUSQF010000038.1"/>
</dbReference>
<dbReference type="GeneID" id="78223426"/>
<evidence type="ECO:0000313" key="1">
    <source>
        <dbReference type="EMBL" id="QEN11728.1"/>
    </source>
</evidence>
<dbReference type="EMBL" id="CP038817">
    <property type="protein sequence ID" value="QEN11728.1"/>
    <property type="molecule type" value="Genomic_DNA"/>
</dbReference>